<organism evidence="1 2">
    <name type="scientific">Pseudorhizobium tarimense</name>
    <dbReference type="NCBI Taxonomy" id="1079109"/>
    <lineage>
        <taxon>Bacteria</taxon>
        <taxon>Pseudomonadati</taxon>
        <taxon>Pseudomonadota</taxon>
        <taxon>Alphaproteobacteria</taxon>
        <taxon>Hyphomicrobiales</taxon>
        <taxon>Rhizobiaceae</taxon>
        <taxon>Rhizobium/Agrobacterium group</taxon>
        <taxon>Pseudorhizobium</taxon>
    </lineage>
</organism>
<evidence type="ECO:0000313" key="2">
    <source>
        <dbReference type="Proteomes" id="UP001549031"/>
    </source>
</evidence>
<evidence type="ECO:0000313" key="1">
    <source>
        <dbReference type="EMBL" id="MET3588424.1"/>
    </source>
</evidence>
<dbReference type="Gene3D" id="3.40.50.720">
    <property type="entry name" value="NAD(P)-binding Rossmann-like Domain"/>
    <property type="match status" value="2"/>
</dbReference>
<comment type="caution">
    <text evidence="1">The sequence shown here is derived from an EMBL/GenBank/DDBJ whole genome shotgun (WGS) entry which is preliminary data.</text>
</comment>
<accession>A0ABV2HD45</accession>
<dbReference type="SUPFAM" id="SSF51735">
    <property type="entry name" value="NAD(P)-binding Rossmann-fold domains"/>
    <property type="match status" value="1"/>
</dbReference>
<gene>
    <name evidence="1" type="ORF">ABID21_004560</name>
</gene>
<dbReference type="EMBL" id="JBEPLJ010000025">
    <property type="protein sequence ID" value="MET3588424.1"/>
    <property type="molecule type" value="Genomic_DNA"/>
</dbReference>
<name>A0ABV2HD45_9HYPH</name>
<protein>
    <submittedName>
        <fullName evidence="1">Lactate dehydrogenase-like 2-hydroxyacid dehydrogenase</fullName>
    </submittedName>
</protein>
<proteinExistence type="predicted"/>
<reference evidence="1 2" key="1">
    <citation type="submission" date="2024-06" db="EMBL/GenBank/DDBJ databases">
        <title>Genomic Encyclopedia of Type Strains, Phase IV (KMG-IV): sequencing the most valuable type-strain genomes for metagenomic binning, comparative biology and taxonomic classification.</title>
        <authorList>
            <person name="Goeker M."/>
        </authorList>
    </citation>
    <scope>NUCLEOTIDE SEQUENCE [LARGE SCALE GENOMIC DNA]</scope>
    <source>
        <strain evidence="1 2">DSM 105042</strain>
    </source>
</reference>
<keyword evidence="2" id="KW-1185">Reference proteome</keyword>
<dbReference type="InterPro" id="IPR036291">
    <property type="entry name" value="NAD(P)-bd_dom_sf"/>
</dbReference>
<dbReference type="Proteomes" id="UP001549031">
    <property type="component" value="Unassembled WGS sequence"/>
</dbReference>
<sequence length="74" mass="7881">MSADEPNVPQRLLDLHNVTLLPHIAAATVDTRAAVANLVIENVLSWFSSGLALTPVPEATAFPEVRINPALTLP</sequence>